<sequence length="55" mass="6668">MNEKYPNITDKIIVTAFFLQYHHLPVLNNFSRLNLIEVNSRILLFPNYHVIYYAR</sequence>
<feature type="non-terminal residue" evidence="1">
    <location>
        <position position="55"/>
    </location>
</feature>
<accession>A0A383EU03</accession>
<dbReference type="EMBL" id="UINC01228481">
    <property type="protein sequence ID" value="SVE59810.1"/>
    <property type="molecule type" value="Genomic_DNA"/>
</dbReference>
<reference evidence="1" key="1">
    <citation type="submission" date="2018-05" db="EMBL/GenBank/DDBJ databases">
        <authorList>
            <person name="Lanie J.A."/>
            <person name="Ng W.-L."/>
            <person name="Kazmierczak K.M."/>
            <person name="Andrzejewski T.M."/>
            <person name="Davidsen T.M."/>
            <person name="Wayne K.J."/>
            <person name="Tettelin H."/>
            <person name="Glass J.I."/>
            <person name="Rusch D."/>
            <person name="Podicherti R."/>
            <person name="Tsui H.-C.T."/>
            <person name="Winkler M.E."/>
        </authorList>
    </citation>
    <scope>NUCLEOTIDE SEQUENCE</scope>
</reference>
<name>A0A383EU03_9ZZZZ</name>
<organism evidence="1">
    <name type="scientific">marine metagenome</name>
    <dbReference type="NCBI Taxonomy" id="408172"/>
    <lineage>
        <taxon>unclassified sequences</taxon>
        <taxon>metagenomes</taxon>
        <taxon>ecological metagenomes</taxon>
    </lineage>
</organism>
<evidence type="ECO:0000313" key="1">
    <source>
        <dbReference type="EMBL" id="SVE59810.1"/>
    </source>
</evidence>
<protein>
    <submittedName>
        <fullName evidence="1">Uncharacterized protein</fullName>
    </submittedName>
</protein>
<gene>
    <name evidence="1" type="ORF">METZ01_LOCUS512664</name>
</gene>
<proteinExistence type="predicted"/>
<dbReference type="AlphaFoldDB" id="A0A383EU03"/>